<protein>
    <submittedName>
        <fullName evidence="2">Uncharacterized protein</fullName>
    </submittedName>
</protein>
<accession>A0A0X1KTJ9</accession>
<dbReference type="AlphaFoldDB" id="A0A0X1KTJ9"/>
<dbReference type="Proteomes" id="UP000077469">
    <property type="component" value="Chromosome"/>
</dbReference>
<feature type="transmembrane region" description="Helical" evidence="1">
    <location>
        <begin position="34"/>
        <end position="55"/>
    </location>
</feature>
<gene>
    <name evidence="2" type="ORF">AJ81_01820</name>
</gene>
<keyword evidence="1" id="KW-0812">Transmembrane</keyword>
<dbReference type="KEGG" id="phy:AJ81_01820"/>
<evidence type="ECO:0000313" key="3">
    <source>
        <dbReference type="Proteomes" id="UP000077469"/>
    </source>
</evidence>
<sequence>MKYHSRDPESWRKKEQEIARREQEKTQKYRRRGFYFLLLNLVAVFVFFFGIRSYYAQLSIEKSPLNQLLIQCEDTHSAGAPLDVQIRLYNNSEKKREIVISDFAFQIFNAEKQQVYSFKQTQPVRSVFEPFTSRLLFDLKREKEITNLPSGEYTIHVEATVDGKKVSAEKRFTSVERYELIVENFNDFYYVGEKAQLKVSLLNQTSRSQDLRIDSLSVTLKQDGKIVWQTTVQVKPFWQDVKVGEIVELVEALVVPFDREGVYSIQLECVVNGSTNSLLLPVACISNAEKNLKKVKIYTDAPKIYNLRTPLQFSVYLLNESRDDVFLEIEEIIVSLLPTSLNFKKGPVRMWLTPYSKYEIFRFYPYSVPAITQPGNYKLLVKVSTKNDRLDFETTLQVNE</sequence>
<dbReference type="EMBL" id="CP007141">
    <property type="protein sequence ID" value="AJC74638.1"/>
    <property type="molecule type" value="Genomic_DNA"/>
</dbReference>
<organism evidence="2 3">
    <name type="scientific">Pseudothermotoga hypogea DSM 11164 = NBRC 106472</name>
    <dbReference type="NCBI Taxonomy" id="1123384"/>
    <lineage>
        <taxon>Bacteria</taxon>
        <taxon>Thermotogati</taxon>
        <taxon>Thermotogota</taxon>
        <taxon>Thermotogae</taxon>
        <taxon>Thermotogales</taxon>
        <taxon>Thermotogaceae</taxon>
        <taxon>Pseudothermotoga</taxon>
    </lineage>
</organism>
<evidence type="ECO:0000256" key="1">
    <source>
        <dbReference type="SAM" id="Phobius"/>
    </source>
</evidence>
<dbReference type="PaxDb" id="1123384-AJ81_01820"/>
<keyword evidence="3" id="KW-1185">Reference proteome</keyword>
<keyword evidence="1" id="KW-1133">Transmembrane helix</keyword>
<proteinExistence type="predicted"/>
<reference evidence="2 3" key="1">
    <citation type="submission" date="2014-01" db="EMBL/GenBank/DDBJ databases">
        <title>Genome sequencing of Thermotog hypogea.</title>
        <authorList>
            <person name="Zhang X."/>
            <person name="Alvare G."/>
            <person name="Fristensky B."/>
            <person name="Chen L."/>
            <person name="Suen T."/>
            <person name="Chen Q."/>
            <person name="Ma K."/>
        </authorList>
    </citation>
    <scope>NUCLEOTIDE SEQUENCE [LARGE SCALE GENOMIC DNA]</scope>
    <source>
        <strain evidence="2 3">DSM 11164</strain>
    </source>
</reference>
<evidence type="ECO:0000313" key="2">
    <source>
        <dbReference type="EMBL" id="AJC74638.1"/>
    </source>
</evidence>
<name>A0A0X1KTJ9_9THEM</name>
<keyword evidence="1" id="KW-0472">Membrane</keyword>
<dbReference type="PATRIC" id="fig|1123384.7.peg.362"/>
<dbReference type="STRING" id="1123384.AJ81_01820"/>